<dbReference type="Pfam" id="PF01398">
    <property type="entry name" value="JAB"/>
    <property type="match status" value="1"/>
</dbReference>
<reference evidence="4 5" key="1">
    <citation type="submission" date="2024-03" db="EMBL/GenBank/DDBJ databases">
        <title>Aureococcus anophagefferens CCMP1851 and Kratosvirus quantuckense: Draft genome of a second virus-susceptible host strain in the model system.</title>
        <authorList>
            <person name="Chase E."/>
            <person name="Truchon A.R."/>
            <person name="Schepens W."/>
            <person name="Wilhelm S.W."/>
        </authorList>
    </citation>
    <scope>NUCLEOTIDE SEQUENCE [LARGE SCALE GENOMIC DNA]</scope>
    <source>
        <strain evidence="4 5">CCMP1851</strain>
    </source>
</reference>
<dbReference type="Pfam" id="PF13012">
    <property type="entry name" value="MitMem_reg"/>
    <property type="match status" value="1"/>
</dbReference>
<keyword evidence="5" id="KW-1185">Reference proteome</keyword>
<proteinExistence type="predicted"/>
<protein>
    <submittedName>
        <fullName evidence="4">Proteasome structural subunit</fullName>
    </submittedName>
</protein>
<gene>
    <name evidence="4" type="primary">PSMD7</name>
    <name evidence="4" type="ORF">SO694_00026059</name>
</gene>
<evidence type="ECO:0000259" key="2">
    <source>
        <dbReference type="Pfam" id="PF01398"/>
    </source>
</evidence>
<dbReference type="InterPro" id="IPR024969">
    <property type="entry name" value="EIF3F/CSN6-like_C"/>
</dbReference>
<feature type="region of interest" description="Disordered" evidence="1">
    <location>
        <begin position="210"/>
        <end position="258"/>
    </location>
</feature>
<dbReference type="Proteomes" id="UP001363151">
    <property type="component" value="Unassembled WGS sequence"/>
</dbReference>
<evidence type="ECO:0000313" key="5">
    <source>
        <dbReference type="Proteomes" id="UP001363151"/>
    </source>
</evidence>
<accession>A0ABR1FUE7</accession>
<evidence type="ECO:0000259" key="3">
    <source>
        <dbReference type="Pfam" id="PF13012"/>
    </source>
</evidence>
<organism evidence="4 5">
    <name type="scientific">Aureococcus anophagefferens</name>
    <name type="common">Harmful bloom alga</name>
    <dbReference type="NCBI Taxonomy" id="44056"/>
    <lineage>
        <taxon>Eukaryota</taxon>
        <taxon>Sar</taxon>
        <taxon>Stramenopiles</taxon>
        <taxon>Ochrophyta</taxon>
        <taxon>Pelagophyceae</taxon>
        <taxon>Pelagomonadales</taxon>
        <taxon>Pelagomonadaceae</taxon>
        <taxon>Aureococcus</taxon>
    </lineage>
</organism>
<dbReference type="Gene3D" id="3.40.140.10">
    <property type="entry name" value="Cytidine Deaminase, domain 2"/>
    <property type="match status" value="1"/>
</dbReference>
<dbReference type="EMBL" id="JBBJCI010000227">
    <property type="protein sequence ID" value="KAK7238884.1"/>
    <property type="molecule type" value="Genomic_DNA"/>
</dbReference>
<comment type="caution">
    <text evidence="4">The sequence shown here is derived from an EMBL/GenBank/DDBJ whole genome shotgun (WGS) entry which is preliminary data.</text>
</comment>
<evidence type="ECO:0000256" key="1">
    <source>
        <dbReference type="SAM" id="MobiDB-lite"/>
    </source>
</evidence>
<name>A0ABR1FUE7_AURAN</name>
<feature type="domain" description="EIF3F/CSN6-like C-terminal" evidence="3">
    <location>
        <begin position="92"/>
        <end position="203"/>
    </location>
</feature>
<dbReference type="PANTHER" id="PTHR10540">
    <property type="entry name" value="EUKARYOTIC TRANSLATION INITIATION FACTOR 3 SUBUNIT F-RELATED"/>
    <property type="match status" value="1"/>
</dbReference>
<sequence length="258" mass="27854">MADREGAITTSEAVVSGEASGPKVTVVVHPLVLLSTVDHYNRVARDTKKRVVGVLLGTRSGGDVDVEAESGAARKEIQRTFKHVSSMIGAYEAEEVGVEHLLRDVNDPTVSTLASQIKHKMAGLVALRSRLAEMKAYLEAVLAGKLPANNQIMYNSQMIFNLMPNLNVDALVSSMLVKTNDYHLAIYCAALVRCIIALHELVNNKITNKRLEEEAENPKPKDDKKKGDPGDGAKDGAKENEKPDAKADAKDGADAAKK</sequence>
<dbReference type="InterPro" id="IPR000555">
    <property type="entry name" value="JAMM/MPN+_dom"/>
</dbReference>
<feature type="domain" description="JAB1/MPN/MOV34 metalloenzyme" evidence="2">
    <location>
        <begin position="25"/>
        <end position="66"/>
    </location>
</feature>
<keyword evidence="4" id="KW-0647">Proteasome</keyword>
<evidence type="ECO:0000313" key="4">
    <source>
        <dbReference type="EMBL" id="KAK7238884.1"/>
    </source>
</evidence>
<dbReference type="PANTHER" id="PTHR10540:SF7">
    <property type="entry name" value="26S PROTEASOME NON-ATPASE REGULATORY SUBUNIT 7"/>
    <property type="match status" value="1"/>
</dbReference>
<dbReference type="GO" id="GO:0000502">
    <property type="term" value="C:proteasome complex"/>
    <property type="evidence" value="ECO:0007669"/>
    <property type="project" value="UniProtKB-KW"/>
</dbReference>